<organism evidence="2 3">
    <name type="scientific">Mycena albidolilacea</name>
    <dbReference type="NCBI Taxonomy" id="1033008"/>
    <lineage>
        <taxon>Eukaryota</taxon>
        <taxon>Fungi</taxon>
        <taxon>Dikarya</taxon>
        <taxon>Basidiomycota</taxon>
        <taxon>Agaricomycotina</taxon>
        <taxon>Agaricomycetes</taxon>
        <taxon>Agaricomycetidae</taxon>
        <taxon>Agaricales</taxon>
        <taxon>Marasmiineae</taxon>
        <taxon>Mycenaceae</taxon>
        <taxon>Mycena</taxon>
    </lineage>
</organism>
<dbReference type="EMBL" id="JARIHO010000052">
    <property type="protein sequence ID" value="KAJ7321076.1"/>
    <property type="molecule type" value="Genomic_DNA"/>
</dbReference>
<feature type="compositionally biased region" description="Basic and acidic residues" evidence="1">
    <location>
        <begin position="342"/>
        <end position="352"/>
    </location>
</feature>
<evidence type="ECO:0000313" key="3">
    <source>
        <dbReference type="Proteomes" id="UP001218218"/>
    </source>
</evidence>
<evidence type="ECO:0000313" key="2">
    <source>
        <dbReference type="EMBL" id="KAJ7321076.1"/>
    </source>
</evidence>
<protein>
    <submittedName>
        <fullName evidence="2">Uncharacterized protein</fullName>
    </submittedName>
</protein>
<accession>A0AAD6ZFU6</accession>
<evidence type="ECO:0000256" key="1">
    <source>
        <dbReference type="SAM" id="MobiDB-lite"/>
    </source>
</evidence>
<dbReference type="AlphaFoldDB" id="A0AAD6ZFU6"/>
<comment type="caution">
    <text evidence="2">The sequence shown here is derived from an EMBL/GenBank/DDBJ whole genome shotgun (WGS) entry which is preliminary data.</text>
</comment>
<feature type="region of interest" description="Disordered" evidence="1">
    <location>
        <begin position="241"/>
        <end position="264"/>
    </location>
</feature>
<reference evidence="2" key="1">
    <citation type="submission" date="2023-03" db="EMBL/GenBank/DDBJ databases">
        <title>Massive genome expansion in bonnet fungi (Mycena s.s.) driven by repeated elements and novel gene families across ecological guilds.</title>
        <authorList>
            <consortium name="Lawrence Berkeley National Laboratory"/>
            <person name="Harder C.B."/>
            <person name="Miyauchi S."/>
            <person name="Viragh M."/>
            <person name="Kuo A."/>
            <person name="Thoen E."/>
            <person name="Andreopoulos B."/>
            <person name="Lu D."/>
            <person name="Skrede I."/>
            <person name="Drula E."/>
            <person name="Henrissat B."/>
            <person name="Morin E."/>
            <person name="Kohler A."/>
            <person name="Barry K."/>
            <person name="LaButti K."/>
            <person name="Morin E."/>
            <person name="Salamov A."/>
            <person name="Lipzen A."/>
            <person name="Mereny Z."/>
            <person name="Hegedus B."/>
            <person name="Baldrian P."/>
            <person name="Stursova M."/>
            <person name="Weitz H."/>
            <person name="Taylor A."/>
            <person name="Grigoriev I.V."/>
            <person name="Nagy L.G."/>
            <person name="Martin F."/>
            <person name="Kauserud H."/>
        </authorList>
    </citation>
    <scope>NUCLEOTIDE SEQUENCE</scope>
    <source>
        <strain evidence="2">CBHHK002</strain>
    </source>
</reference>
<sequence>MDEGYPVDSESTSTESRLSPNAVNLGLRILPAPTSTGINTHSVAKYTSANESESALNAGAFFPQSKDFVITGGVFTSNTHIHNPTPPAPSNSSLDFTMIPFTAFRPLGDRGCVRRAVAERGRPEGNMLGRSELEVVEGSRLQILHAIFADRVMCKVPAYSGRLVPAHPSTYKSHYADSVLHMMLLSRPISPTWPGDEQFLRSTLKIDETIPTSPWWRFFIAGQAARMTKIRDDDGAMVGRGGRLGRRGLAAPTATDGGSTRQTLLGRPCRVRPSKRYISGCPFPYWPDWPSKEWQQEISQYADRYLRHPNLIQLFGTHEEFEDTRYYVQDVTRTELLSRRFFGDGTGRDRDPPRRRRRDGAHRDRDRRLPTKLSNSGTFLSGLSLLEPAEDCQMIASLLPYNYHGVCSSDFTKYATFSIPTHASVTPAAIYHHTSGTNLDSLSEIAYIPNGNLPDPLGRSYSQAGILRETFE</sequence>
<proteinExistence type="predicted"/>
<name>A0AAD6ZFU6_9AGAR</name>
<keyword evidence="3" id="KW-1185">Reference proteome</keyword>
<feature type="region of interest" description="Disordered" evidence="1">
    <location>
        <begin position="342"/>
        <end position="373"/>
    </location>
</feature>
<gene>
    <name evidence="2" type="ORF">DFH08DRAFT_818887</name>
</gene>
<dbReference type="Proteomes" id="UP001218218">
    <property type="component" value="Unassembled WGS sequence"/>
</dbReference>